<dbReference type="OMA" id="YNEMTIL"/>
<dbReference type="Pfam" id="PF13041">
    <property type="entry name" value="PPR_2"/>
    <property type="match status" value="1"/>
</dbReference>
<evidence type="ECO:0008006" key="5">
    <source>
        <dbReference type="Google" id="ProtNLM"/>
    </source>
</evidence>
<sequence>MSSGFYLQQQRHYTDDVEFQDAGDDLVVYDPRASRRSQGSGDALEDLWTKVDYSQDPVLGIKQWERSGNKLTRSMLAMLLQRMRCRRMHTKSVQILSWLVEKKPIEVTEGDYEQLVTLACRDSDYETAEKYFYSLPSHLSKWPAFSALVAGYASRNLMAKAENLMRTGTSPLPQPYSAMILMYIRRAEYQKIVKIYKSMKADGIEPNVITYAVLLKFKDRIGPIKGLEQDVEDALGKIKLSEMCAAKRPAIAGNMMHCYAMLGKLDKVEEVWQQMDQERRLPEGFFVMAIESLALLGQVTKAEKVAQMKPTANVQARLLQALARHFAKQGNMKRVEEMLGRADRYELTPSFGIYNYLVTGYLARKDPQTAASRMRLALKVVTEERAVPSYAAVTGLLPYLAAEKDVTTAEQMVRRYRGWTDDNFHKLLLNVYVEAGKGPSPDIKSRFRRLPCVGHVEARRLAIKAFALEP</sequence>
<dbReference type="Pfam" id="PF01535">
    <property type="entry name" value="PPR"/>
    <property type="match status" value="1"/>
</dbReference>
<dbReference type="HOGENOM" id="CLU_019802_4_0_1"/>
<dbReference type="InParanoid" id="D8SCV0"/>
<dbReference type="PANTHER" id="PTHR45717">
    <property type="entry name" value="OS12G0527900 PROTEIN"/>
    <property type="match status" value="1"/>
</dbReference>
<evidence type="ECO:0000256" key="1">
    <source>
        <dbReference type="ARBA" id="ARBA00022737"/>
    </source>
</evidence>
<dbReference type="OrthoDB" id="185373at2759"/>
<protein>
    <recommendedName>
        <fullName evidence="5">Pentacotripeptide-repeat region of PRORP domain-containing protein</fullName>
    </recommendedName>
</protein>
<evidence type="ECO:0000313" key="4">
    <source>
        <dbReference type="Proteomes" id="UP000001514"/>
    </source>
</evidence>
<dbReference type="NCBIfam" id="TIGR00756">
    <property type="entry name" value="PPR"/>
    <property type="match status" value="2"/>
</dbReference>
<dbReference type="InterPro" id="IPR011990">
    <property type="entry name" value="TPR-like_helical_dom_sf"/>
</dbReference>
<dbReference type="Gene3D" id="1.25.40.10">
    <property type="entry name" value="Tetratricopeptide repeat domain"/>
    <property type="match status" value="2"/>
</dbReference>
<keyword evidence="4" id="KW-1185">Reference proteome</keyword>
<evidence type="ECO:0000313" key="3">
    <source>
        <dbReference type="EMBL" id="EFJ17772.1"/>
    </source>
</evidence>
<gene>
    <name evidence="3" type="ORF">SELMODRAFT_444771</name>
</gene>
<dbReference type="GO" id="GO:0005739">
    <property type="term" value="C:mitochondrion"/>
    <property type="evidence" value="ECO:0000318"/>
    <property type="project" value="GO_Central"/>
</dbReference>
<proteinExistence type="predicted"/>
<dbReference type="AlphaFoldDB" id="D8SCV0"/>
<reference evidence="3 4" key="1">
    <citation type="journal article" date="2011" name="Science">
        <title>The Selaginella genome identifies genetic changes associated with the evolution of vascular plants.</title>
        <authorList>
            <person name="Banks J.A."/>
            <person name="Nishiyama T."/>
            <person name="Hasebe M."/>
            <person name="Bowman J.L."/>
            <person name="Gribskov M."/>
            <person name="dePamphilis C."/>
            <person name="Albert V.A."/>
            <person name="Aono N."/>
            <person name="Aoyama T."/>
            <person name="Ambrose B.A."/>
            <person name="Ashton N.W."/>
            <person name="Axtell M.J."/>
            <person name="Barker E."/>
            <person name="Barker M.S."/>
            <person name="Bennetzen J.L."/>
            <person name="Bonawitz N.D."/>
            <person name="Chapple C."/>
            <person name="Cheng C."/>
            <person name="Correa L.G."/>
            <person name="Dacre M."/>
            <person name="DeBarry J."/>
            <person name="Dreyer I."/>
            <person name="Elias M."/>
            <person name="Engstrom E.M."/>
            <person name="Estelle M."/>
            <person name="Feng L."/>
            <person name="Finet C."/>
            <person name="Floyd S.K."/>
            <person name="Frommer W.B."/>
            <person name="Fujita T."/>
            <person name="Gramzow L."/>
            <person name="Gutensohn M."/>
            <person name="Harholt J."/>
            <person name="Hattori M."/>
            <person name="Heyl A."/>
            <person name="Hirai T."/>
            <person name="Hiwatashi Y."/>
            <person name="Ishikawa M."/>
            <person name="Iwata M."/>
            <person name="Karol K.G."/>
            <person name="Koehler B."/>
            <person name="Kolukisaoglu U."/>
            <person name="Kubo M."/>
            <person name="Kurata T."/>
            <person name="Lalonde S."/>
            <person name="Li K."/>
            <person name="Li Y."/>
            <person name="Litt A."/>
            <person name="Lyons E."/>
            <person name="Manning G."/>
            <person name="Maruyama T."/>
            <person name="Michael T.P."/>
            <person name="Mikami K."/>
            <person name="Miyazaki S."/>
            <person name="Morinaga S."/>
            <person name="Murata T."/>
            <person name="Mueller-Roeber B."/>
            <person name="Nelson D.R."/>
            <person name="Obara M."/>
            <person name="Oguri Y."/>
            <person name="Olmstead R.G."/>
            <person name="Onodera N."/>
            <person name="Petersen B.L."/>
            <person name="Pils B."/>
            <person name="Prigge M."/>
            <person name="Rensing S.A."/>
            <person name="Riano-Pachon D.M."/>
            <person name="Roberts A.W."/>
            <person name="Sato Y."/>
            <person name="Scheller H.V."/>
            <person name="Schulz B."/>
            <person name="Schulz C."/>
            <person name="Shakirov E.V."/>
            <person name="Shibagaki N."/>
            <person name="Shinohara N."/>
            <person name="Shippen D.E."/>
            <person name="Soerensen I."/>
            <person name="Sotooka R."/>
            <person name="Sugimoto N."/>
            <person name="Sugita M."/>
            <person name="Sumikawa N."/>
            <person name="Tanurdzic M."/>
            <person name="Theissen G."/>
            <person name="Ulvskov P."/>
            <person name="Wakazuki S."/>
            <person name="Weng J.K."/>
            <person name="Willats W.W."/>
            <person name="Wipf D."/>
            <person name="Wolf P.G."/>
            <person name="Yang L."/>
            <person name="Zimmer A.D."/>
            <person name="Zhu Q."/>
            <person name="Mitros T."/>
            <person name="Hellsten U."/>
            <person name="Loque D."/>
            <person name="Otillar R."/>
            <person name="Salamov A."/>
            <person name="Schmutz J."/>
            <person name="Shapiro H."/>
            <person name="Lindquist E."/>
            <person name="Lucas S."/>
            <person name="Rokhsar D."/>
            <person name="Grigoriev I.V."/>
        </authorList>
    </citation>
    <scope>NUCLEOTIDE SEQUENCE [LARGE SCALE GENOMIC DNA]</scope>
</reference>
<dbReference type="Proteomes" id="UP000001514">
    <property type="component" value="Unassembled WGS sequence"/>
</dbReference>
<name>D8SCV0_SELML</name>
<organism evidence="4">
    <name type="scientific">Selaginella moellendorffii</name>
    <name type="common">Spikemoss</name>
    <dbReference type="NCBI Taxonomy" id="88036"/>
    <lineage>
        <taxon>Eukaryota</taxon>
        <taxon>Viridiplantae</taxon>
        <taxon>Streptophyta</taxon>
        <taxon>Embryophyta</taxon>
        <taxon>Tracheophyta</taxon>
        <taxon>Lycopodiopsida</taxon>
        <taxon>Selaginellales</taxon>
        <taxon>Selaginellaceae</taxon>
        <taxon>Selaginella</taxon>
    </lineage>
</organism>
<dbReference type="EMBL" id="GL377612">
    <property type="protein sequence ID" value="EFJ17772.1"/>
    <property type="molecule type" value="Genomic_DNA"/>
</dbReference>
<dbReference type="PANTHER" id="PTHR45717:SF15">
    <property type="entry name" value="AGL218WP"/>
    <property type="match status" value="1"/>
</dbReference>
<keyword evidence="1" id="KW-0677">Repeat</keyword>
<dbReference type="eggNOG" id="KOG4197">
    <property type="taxonomic scope" value="Eukaryota"/>
</dbReference>
<dbReference type="GO" id="GO:0003729">
    <property type="term" value="F:mRNA binding"/>
    <property type="evidence" value="ECO:0007669"/>
    <property type="project" value="UniProtKB-ARBA"/>
</dbReference>
<dbReference type="Gramene" id="EFJ17772">
    <property type="protein sequence ID" value="EFJ17772"/>
    <property type="gene ID" value="SELMODRAFT_444771"/>
</dbReference>
<accession>D8SCV0</accession>
<dbReference type="KEGG" id="smo:SELMODRAFT_444771"/>
<feature type="repeat" description="PPR" evidence="2">
    <location>
        <begin position="172"/>
        <end position="206"/>
    </location>
</feature>
<dbReference type="PROSITE" id="PS51375">
    <property type="entry name" value="PPR"/>
    <property type="match status" value="1"/>
</dbReference>
<evidence type="ECO:0000256" key="2">
    <source>
        <dbReference type="PROSITE-ProRule" id="PRU00708"/>
    </source>
</evidence>
<dbReference type="InterPro" id="IPR002885">
    <property type="entry name" value="PPR_rpt"/>
</dbReference>